<sequence>MSGLLLERGATLPRKSGTTCSGVAATGTATEWTLQLSGRPALVVHDTRWNNEERDLVLYQPAVVPAIPAALSNLHNRLRVGIARPSGTAALRIMAYTVWVDGERPRIKKSFTTAELADRFGHEQLRSLAARRGVSVRAESGSLEGHACDLKAPQEDERFRHAVHFPAEDDETPVIAFAHLRVIPVLRHVRWLSPAAA</sequence>
<organism evidence="1 2">
    <name type="scientific">Streptomyces peucetius</name>
    <dbReference type="NCBI Taxonomy" id="1950"/>
    <lineage>
        <taxon>Bacteria</taxon>
        <taxon>Bacillati</taxon>
        <taxon>Actinomycetota</taxon>
        <taxon>Actinomycetes</taxon>
        <taxon>Kitasatosporales</taxon>
        <taxon>Streptomycetaceae</taxon>
        <taxon>Streptomyces</taxon>
    </lineage>
</organism>
<proteinExistence type="predicted"/>
<evidence type="ECO:0000313" key="2">
    <source>
        <dbReference type="Proteomes" id="UP001163878"/>
    </source>
</evidence>
<gene>
    <name evidence="1" type="ORF">OGH68_31990</name>
</gene>
<name>A0ABY6IF74_STRPE</name>
<dbReference type="RefSeq" id="WP_264248866.1">
    <property type="nucleotide sequence ID" value="NZ_CP107567.1"/>
</dbReference>
<evidence type="ECO:0000313" key="1">
    <source>
        <dbReference type="EMBL" id="UYQ65628.1"/>
    </source>
</evidence>
<reference evidence="1" key="1">
    <citation type="submission" date="2022-10" db="EMBL/GenBank/DDBJ databases">
        <title>Cytochrome P450 Catalyzes Benzene Ring Formation in the Biosynthesis of Trialkyl-Substituted Aromatic Polyketides.</title>
        <authorList>
            <person name="Zhao E."/>
            <person name="Ge H."/>
        </authorList>
    </citation>
    <scope>NUCLEOTIDE SEQUENCE</scope>
    <source>
        <strain evidence="1">NA0869</strain>
    </source>
</reference>
<protein>
    <submittedName>
        <fullName evidence="1">Uncharacterized protein</fullName>
    </submittedName>
</protein>
<accession>A0ABY6IF74</accession>
<dbReference type="Proteomes" id="UP001163878">
    <property type="component" value="Chromosome"/>
</dbReference>
<dbReference type="EMBL" id="CP107567">
    <property type="protein sequence ID" value="UYQ65628.1"/>
    <property type="molecule type" value="Genomic_DNA"/>
</dbReference>
<keyword evidence="2" id="KW-1185">Reference proteome</keyword>